<gene>
    <name evidence="5" type="ORF">HNP82_000827</name>
</gene>
<keyword evidence="6" id="KW-1185">Reference proteome</keyword>
<dbReference type="EMBL" id="JACHFW010000002">
    <property type="protein sequence ID" value="MBB5263729.1"/>
    <property type="molecule type" value="Genomic_DNA"/>
</dbReference>
<dbReference type="SUPFAM" id="SSF52540">
    <property type="entry name" value="P-loop containing nucleoside triphosphate hydrolases"/>
    <property type="match status" value="1"/>
</dbReference>
<keyword evidence="3 5" id="KW-0067">ATP-binding</keyword>
<dbReference type="InterPro" id="IPR003593">
    <property type="entry name" value="AAA+_ATPase"/>
</dbReference>
<dbReference type="Proteomes" id="UP000543642">
    <property type="component" value="Unassembled WGS sequence"/>
</dbReference>
<organism evidence="5 6">
    <name type="scientific">Catenibacillus scindens</name>
    <dbReference type="NCBI Taxonomy" id="673271"/>
    <lineage>
        <taxon>Bacteria</taxon>
        <taxon>Bacillati</taxon>
        <taxon>Bacillota</taxon>
        <taxon>Clostridia</taxon>
        <taxon>Lachnospirales</taxon>
        <taxon>Lachnospiraceae</taxon>
        <taxon>Catenibacillus</taxon>
    </lineage>
</organism>
<dbReference type="InterPro" id="IPR051782">
    <property type="entry name" value="ABC_Transporter_VariousFunc"/>
</dbReference>
<dbReference type="PANTHER" id="PTHR42939">
    <property type="entry name" value="ABC TRANSPORTER ATP-BINDING PROTEIN ALBC-RELATED"/>
    <property type="match status" value="1"/>
</dbReference>
<name>A0A7W8H883_9FIRM</name>
<reference evidence="5 6" key="1">
    <citation type="submission" date="2020-08" db="EMBL/GenBank/DDBJ databases">
        <title>Genomic Encyclopedia of Type Strains, Phase IV (KMG-IV): sequencing the most valuable type-strain genomes for metagenomic binning, comparative biology and taxonomic classification.</title>
        <authorList>
            <person name="Goeker M."/>
        </authorList>
    </citation>
    <scope>NUCLEOTIDE SEQUENCE [LARGE SCALE GENOMIC DNA]</scope>
    <source>
        <strain evidence="5 6">DSM 106146</strain>
    </source>
</reference>
<dbReference type="SMART" id="SM00382">
    <property type="entry name" value="AAA"/>
    <property type="match status" value="1"/>
</dbReference>
<evidence type="ECO:0000313" key="5">
    <source>
        <dbReference type="EMBL" id="MBB5263729.1"/>
    </source>
</evidence>
<keyword evidence="2" id="KW-0547">Nucleotide-binding</keyword>
<dbReference type="CDD" id="cd03230">
    <property type="entry name" value="ABC_DR_subfamily_A"/>
    <property type="match status" value="1"/>
</dbReference>
<accession>A0A7W8H883</accession>
<evidence type="ECO:0000256" key="3">
    <source>
        <dbReference type="ARBA" id="ARBA00022840"/>
    </source>
</evidence>
<evidence type="ECO:0000256" key="2">
    <source>
        <dbReference type="ARBA" id="ARBA00022741"/>
    </source>
</evidence>
<evidence type="ECO:0000313" key="6">
    <source>
        <dbReference type="Proteomes" id="UP000543642"/>
    </source>
</evidence>
<proteinExistence type="predicted"/>
<dbReference type="RefSeq" id="WP_183771787.1">
    <property type="nucleotide sequence ID" value="NZ_JACHFW010000002.1"/>
</dbReference>
<protein>
    <submittedName>
        <fullName evidence="5">ABC-2 type transport system ATP-binding protein</fullName>
    </submittedName>
</protein>
<dbReference type="Pfam" id="PF00005">
    <property type="entry name" value="ABC_tran"/>
    <property type="match status" value="1"/>
</dbReference>
<dbReference type="PANTHER" id="PTHR42939:SF1">
    <property type="entry name" value="ABC TRANSPORTER ATP-BINDING PROTEIN ALBC-RELATED"/>
    <property type="match status" value="1"/>
</dbReference>
<dbReference type="GO" id="GO:0016887">
    <property type="term" value="F:ATP hydrolysis activity"/>
    <property type="evidence" value="ECO:0007669"/>
    <property type="project" value="InterPro"/>
</dbReference>
<dbReference type="InterPro" id="IPR003439">
    <property type="entry name" value="ABC_transporter-like_ATP-bd"/>
</dbReference>
<dbReference type="PROSITE" id="PS50893">
    <property type="entry name" value="ABC_TRANSPORTER_2"/>
    <property type="match status" value="1"/>
</dbReference>
<dbReference type="AlphaFoldDB" id="A0A7W8H883"/>
<sequence length="236" mass="26526">MSSTTLLSLNKLSVWYTANHPVLSDFSLDLGTNEVVGLIGLNGAGKTTFIKTVAGLLPNYRLDRATWNGQPFLFRDKAFKRSRYIVFAEDRSFQYFTFREYLTYVAASYGVPLPDVTGLVKGFHFEDYTSVLLKELSTGNLKKAYLITAFALRPRLLLLDEPVNGLDFQSTEFLYQLMGGYKQYGTLLFSSHILESICLTSDRVLVLEHGRISQTFTGAKIAAGNIREVLADDEHH</sequence>
<dbReference type="InterPro" id="IPR027417">
    <property type="entry name" value="P-loop_NTPase"/>
</dbReference>
<keyword evidence="1" id="KW-0813">Transport</keyword>
<evidence type="ECO:0000256" key="1">
    <source>
        <dbReference type="ARBA" id="ARBA00022448"/>
    </source>
</evidence>
<feature type="domain" description="ABC transporter" evidence="4">
    <location>
        <begin position="7"/>
        <end position="234"/>
    </location>
</feature>
<evidence type="ECO:0000259" key="4">
    <source>
        <dbReference type="PROSITE" id="PS50893"/>
    </source>
</evidence>
<comment type="caution">
    <text evidence="5">The sequence shown here is derived from an EMBL/GenBank/DDBJ whole genome shotgun (WGS) entry which is preliminary data.</text>
</comment>
<dbReference type="GO" id="GO:0005524">
    <property type="term" value="F:ATP binding"/>
    <property type="evidence" value="ECO:0007669"/>
    <property type="project" value="UniProtKB-KW"/>
</dbReference>
<dbReference type="Gene3D" id="3.40.50.300">
    <property type="entry name" value="P-loop containing nucleotide triphosphate hydrolases"/>
    <property type="match status" value="1"/>
</dbReference>